<name>A0A1C7PI52_9BACT</name>
<dbReference type="SFLD" id="SFLDS00005">
    <property type="entry name" value="Isoprenoid_Synthase_Type_I"/>
    <property type="match status" value="1"/>
</dbReference>
<dbReference type="SFLD" id="SFLDG01018">
    <property type="entry name" value="Squalene/Phytoene_Synthase_Lik"/>
    <property type="match status" value="1"/>
</dbReference>
<evidence type="ECO:0000313" key="3">
    <source>
        <dbReference type="EMBL" id="SEH95562.1"/>
    </source>
</evidence>
<dbReference type="InterPro" id="IPR002060">
    <property type="entry name" value="Squ/phyt_synthse"/>
</dbReference>
<feature type="region of interest" description="Disordered" evidence="2">
    <location>
        <begin position="300"/>
        <end position="319"/>
    </location>
</feature>
<dbReference type="GO" id="GO:0016117">
    <property type="term" value="P:carotenoid biosynthetic process"/>
    <property type="evidence" value="ECO:0007669"/>
    <property type="project" value="UniProtKB-ARBA"/>
</dbReference>
<dbReference type="EMBL" id="LT629973">
    <property type="protein sequence ID" value="SEH95562.1"/>
    <property type="molecule type" value="Genomic_DNA"/>
</dbReference>
<dbReference type="AlphaFoldDB" id="A0A1C7PI52"/>
<dbReference type="PANTHER" id="PTHR31480">
    <property type="entry name" value="BIFUNCTIONAL LYCOPENE CYCLASE/PHYTOENE SYNTHASE"/>
    <property type="match status" value="1"/>
</dbReference>
<dbReference type="OrthoDB" id="9787280at2"/>
<dbReference type="Proteomes" id="UP000176204">
    <property type="component" value="Chromosome I"/>
</dbReference>
<dbReference type="STRING" id="1679444.PYTT_2048"/>
<dbReference type="Pfam" id="PF00494">
    <property type="entry name" value="SQS_PSY"/>
    <property type="match status" value="1"/>
</dbReference>
<dbReference type="KEGG" id="agl:PYTT_2048"/>
<dbReference type="Gene3D" id="1.10.600.10">
    <property type="entry name" value="Farnesyl Diphosphate Synthase"/>
    <property type="match status" value="1"/>
</dbReference>
<dbReference type="SFLD" id="SFLDG01212">
    <property type="entry name" value="Phytoene_synthase_like"/>
    <property type="match status" value="1"/>
</dbReference>
<dbReference type="InterPro" id="IPR019845">
    <property type="entry name" value="Squalene/phytoene_synthase_CS"/>
</dbReference>
<dbReference type="GO" id="GO:0051996">
    <property type="term" value="F:squalene synthase [NAD(P)H] activity"/>
    <property type="evidence" value="ECO:0007669"/>
    <property type="project" value="InterPro"/>
</dbReference>
<dbReference type="InterPro" id="IPR008949">
    <property type="entry name" value="Isoprenoid_synthase_dom_sf"/>
</dbReference>
<dbReference type="PROSITE" id="PS01045">
    <property type="entry name" value="SQUALEN_PHYTOEN_SYN_2"/>
    <property type="match status" value="1"/>
</dbReference>
<dbReference type="InterPro" id="IPR044843">
    <property type="entry name" value="Trans_IPPS_bact-type"/>
</dbReference>
<dbReference type="InterPro" id="IPR033904">
    <property type="entry name" value="Trans_IPPS_HH"/>
</dbReference>
<reference evidence="4" key="1">
    <citation type="submission" date="2016-09" db="EMBL/GenBank/DDBJ databases">
        <authorList>
            <person name="Koehorst J."/>
        </authorList>
    </citation>
    <scope>NUCLEOTIDE SEQUENCE [LARGE SCALE GENOMIC DNA]</scope>
</reference>
<protein>
    <submittedName>
        <fullName evidence="3">Squalene/phytoene synthase</fullName>
    </submittedName>
</protein>
<organism evidence="3 4">
    <name type="scientific">Akkermansia glycaniphila</name>
    <dbReference type="NCBI Taxonomy" id="1679444"/>
    <lineage>
        <taxon>Bacteria</taxon>
        <taxon>Pseudomonadati</taxon>
        <taxon>Verrucomicrobiota</taxon>
        <taxon>Verrucomicrobiia</taxon>
        <taxon>Verrucomicrobiales</taxon>
        <taxon>Akkermansiaceae</taxon>
        <taxon>Akkermansia</taxon>
    </lineage>
</organism>
<evidence type="ECO:0000256" key="2">
    <source>
        <dbReference type="SAM" id="MobiDB-lite"/>
    </source>
</evidence>
<keyword evidence="4" id="KW-1185">Reference proteome</keyword>
<evidence type="ECO:0000256" key="1">
    <source>
        <dbReference type="ARBA" id="ARBA00022679"/>
    </source>
</evidence>
<evidence type="ECO:0000313" key="4">
    <source>
        <dbReference type="Proteomes" id="UP000176204"/>
    </source>
</evidence>
<accession>A0A1C7PI52</accession>
<dbReference type="RefSeq" id="WP_067773120.1">
    <property type="nucleotide sequence ID" value="NZ_LIGX01000009.1"/>
</dbReference>
<dbReference type="GO" id="GO:0004311">
    <property type="term" value="F:geranylgeranyl diphosphate synthase activity"/>
    <property type="evidence" value="ECO:0007669"/>
    <property type="project" value="InterPro"/>
</dbReference>
<dbReference type="CDD" id="cd00683">
    <property type="entry name" value="Trans_IPPS_HH"/>
    <property type="match status" value="1"/>
</dbReference>
<sequence length="319" mass="35494">MSESVDITRRAKSNLAFALLDMPEEKKRSMEQFYAFCRVIDDIVDEPGMEPDERHAALDRWVEVVHRAVVPADGIEQEVHELLEKLNPDIEPMLELIEGCRGDIAPVQPETRAELLQYSYRVASCVGITSACVMGASPAAHDYAVALGHALQFVNIIRDVGEDCSKHGRVYLPADDMELFGVSLEDLEKGVCDYRLQTLLAYEAVLAKRFFAEADDLYSKLSTEDRSALIPAQAMSLIYHTILDKMEADEYQIFAKRYRVNSVRKLWLMLRARLGTVEMPSISLPSISLNLPSLADLGFGKDKEKSDAGGKKNPPGGAA</sequence>
<dbReference type="SUPFAM" id="SSF48576">
    <property type="entry name" value="Terpenoid synthases"/>
    <property type="match status" value="1"/>
</dbReference>
<gene>
    <name evidence="3" type="ORF">PYTT_2048</name>
</gene>
<proteinExistence type="predicted"/>
<feature type="compositionally biased region" description="Basic and acidic residues" evidence="2">
    <location>
        <begin position="300"/>
        <end position="310"/>
    </location>
</feature>
<keyword evidence="1" id="KW-0808">Transferase</keyword>